<evidence type="ECO:0000256" key="1">
    <source>
        <dbReference type="ARBA" id="ARBA00004365"/>
    </source>
</evidence>
<proteinExistence type="inferred from homology"/>
<name>A0ABY6ZIJ0_9BACL</name>
<dbReference type="Pfam" id="PF00700">
    <property type="entry name" value="Flagellin_C"/>
    <property type="match status" value="1"/>
</dbReference>
<feature type="domain" description="Flagellin C-terminal" evidence="5">
    <location>
        <begin position="364"/>
        <end position="441"/>
    </location>
</feature>
<evidence type="ECO:0000313" key="7">
    <source>
        <dbReference type="Proteomes" id="UP001164761"/>
    </source>
</evidence>
<comment type="similarity">
    <text evidence="2">Belongs to the bacterial flagellin family.</text>
</comment>
<organism evidence="6 7">
    <name type="scientific">Alicyclobacillus fastidiosus</name>
    <dbReference type="NCBI Taxonomy" id="392011"/>
    <lineage>
        <taxon>Bacteria</taxon>
        <taxon>Bacillati</taxon>
        <taxon>Bacillota</taxon>
        <taxon>Bacilli</taxon>
        <taxon>Bacillales</taxon>
        <taxon>Alicyclobacillaceae</taxon>
        <taxon>Alicyclobacillus</taxon>
    </lineage>
</organism>
<dbReference type="InterPro" id="IPR013384">
    <property type="entry name" value="Flagell_FlgL"/>
</dbReference>
<keyword evidence="7" id="KW-1185">Reference proteome</keyword>
<feature type="domain" description="Flagellin N-terminal" evidence="4">
    <location>
        <begin position="7"/>
        <end position="140"/>
    </location>
</feature>
<keyword evidence="6" id="KW-0282">Flagellum</keyword>
<dbReference type="Pfam" id="PF00669">
    <property type="entry name" value="Flagellin_N"/>
    <property type="match status" value="1"/>
</dbReference>
<evidence type="ECO:0000256" key="3">
    <source>
        <dbReference type="ARBA" id="ARBA00023143"/>
    </source>
</evidence>
<dbReference type="Gene3D" id="1.20.1330.10">
    <property type="entry name" value="f41 fragment of flagellin, N-terminal domain"/>
    <property type="match status" value="1"/>
</dbReference>
<dbReference type="Proteomes" id="UP001164761">
    <property type="component" value="Chromosome"/>
</dbReference>
<evidence type="ECO:0000259" key="5">
    <source>
        <dbReference type="Pfam" id="PF00700"/>
    </source>
</evidence>
<reference evidence="6" key="1">
    <citation type="submission" date="2022-08" db="EMBL/GenBank/DDBJ databases">
        <title>Alicyclobacillus fastidiosus DSM 17978, complete genome.</title>
        <authorList>
            <person name="Wang Q."/>
            <person name="Cai R."/>
            <person name="Wang Z."/>
        </authorList>
    </citation>
    <scope>NUCLEOTIDE SEQUENCE</scope>
    <source>
        <strain evidence="6">DSM 17978</strain>
    </source>
</reference>
<dbReference type="PANTHER" id="PTHR42792:SF1">
    <property type="entry name" value="FLAGELLAR HOOK-ASSOCIATED PROTEIN 3"/>
    <property type="match status" value="1"/>
</dbReference>
<sequence>MRVTQGMLTQQFLYNLSNVNQQIAQDQEEMSTGKSLNQPSDNPLAVSQDMSIQTTLNQSNAYQSVISSGLSLMQNTSSAVQSIASALQSIQQNVNQGLNATSDNTSQLQSLAETTNELVQQIYNDVDVQQNNQYVLSGTQVNVPASTIASGNLISGNYYDSPGVATAQGVTQSSPSATIATAISDPNGLMQAGQTYKLVFNASSIATNGSINSGNITLETSNGQAIASAAISSGTQLGASITLTSTSTTTSGSVTISLGNVFQVQDNSVSPGSFQQTDVITSSVGTSSSINYQVAPNVNVPVNLTAVGLFHTVAPGGTQDLQTTLSQTVSDLSAMASAAQSGDTSAYSTHLSTLQNDLQNLIANTNQVTNMNAELGTRIQQMNNVQSQMTQYTQTLTNQQSNLVDADMASVITKFSTDQTVYQAALEMGAKVLLPSLVNYLS</sequence>
<dbReference type="EMBL" id="CP104067">
    <property type="protein sequence ID" value="WAH42646.1"/>
    <property type="molecule type" value="Genomic_DNA"/>
</dbReference>
<keyword evidence="6" id="KW-0969">Cilium</keyword>
<dbReference type="InterPro" id="IPR046358">
    <property type="entry name" value="Flagellin_C"/>
</dbReference>
<keyword evidence="6" id="KW-0966">Cell projection</keyword>
<evidence type="ECO:0000256" key="2">
    <source>
        <dbReference type="ARBA" id="ARBA00005709"/>
    </source>
</evidence>
<evidence type="ECO:0000259" key="4">
    <source>
        <dbReference type="Pfam" id="PF00669"/>
    </source>
</evidence>
<dbReference type="RefSeq" id="WP_268006518.1">
    <property type="nucleotide sequence ID" value="NZ_BSUT01000001.1"/>
</dbReference>
<dbReference type="NCBIfam" id="TIGR02550">
    <property type="entry name" value="flagell_flgL"/>
    <property type="match status" value="1"/>
</dbReference>
<comment type="subcellular location">
    <subcellularLocation>
        <location evidence="1">Bacterial flagellum</location>
    </subcellularLocation>
</comment>
<dbReference type="SUPFAM" id="SSF64518">
    <property type="entry name" value="Phase 1 flagellin"/>
    <property type="match status" value="1"/>
</dbReference>
<evidence type="ECO:0000313" key="6">
    <source>
        <dbReference type="EMBL" id="WAH42646.1"/>
    </source>
</evidence>
<dbReference type="InterPro" id="IPR001492">
    <property type="entry name" value="Flagellin"/>
</dbReference>
<accession>A0ABY6ZIJ0</accession>
<protein>
    <submittedName>
        <fullName evidence="6">Flagellar hook-associated protein FlgL</fullName>
    </submittedName>
</protein>
<keyword evidence="3" id="KW-0975">Bacterial flagellum</keyword>
<dbReference type="PANTHER" id="PTHR42792">
    <property type="entry name" value="FLAGELLIN"/>
    <property type="match status" value="1"/>
</dbReference>
<dbReference type="InterPro" id="IPR001029">
    <property type="entry name" value="Flagellin_N"/>
</dbReference>
<gene>
    <name evidence="6" type="primary">flgL</name>
    <name evidence="6" type="ORF">NZD89_04165</name>
</gene>